<reference evidence="5" key="1">
    <citation type="submission" date="2023-07" db="EMBL/GenBank/DDBJ databases">
        <title>30 novel species of actinomycetes from the DSMZ collection.</title>
        <authorList>
            <person name="Nouioui I."/>
        </authorList>
    </citation>
    <scope>NUCLEOTIDE SEQUENCE [LARGE SCALE GENOMIC DNA]</scope>
    <source>
        <strain evidence="5">DSM 41635</strain>
    </source>
</reference>
<dbReference type="Proteomes" id="UP001180503">
    <property type="component" value="Unassembled WGS sequence"/>
</dbReference>
<dbReference type="SUPFAM" id="SSF69318">
    <property type="entry name" value="Integrin alpha N-terminal domain"/>
    <property type="match status" value="1"/>
</dbReference>
<dbReference type="InterPro" id="IPR013517">
    <property type="entry name" value="FG-GAP"/>
</dbReference>
<keyword evidence="2" id="KW-0677">Repeat</keyword>
<dbReference type="InterPro" id="IPR028994">
    <property type="entry name" value="Integrin_alpha_N"/>
</dbReference>
<evidence type="ECO:0000256" key="3">
    <source>
        <dbReference type="ARBA" id="ARBA00023180"/>
    </source>
</evidence>
<evidence type="ECO:0000313" key="5">
    <source>
        <dbReference type="Proteomes" id="UP001180503"/>
    </source>
</evidence>
<sequence>MSVLVAGSGLTGSVAPAAAAAACPSGVESDFNGDGVRDTAIADPEATAGGHERAGEVHIGYGGDKGVLSLSQESPGAPGAAERGDQFGSALAVYDANLDGCSDLVVGIPYEDLSVTATSGEAVNYRDAGLVQIYYGAPAGLGTGPAVKQISQGEGNHLSGAVEHEDWIGYSLAAGKSLSGVPFLAVGAPGEDIGTIVDAGAVYYMSGTALTEVAVHQDTETAGAVPGVAEQDDRFGLSLAATPTHLAVGVPGEALGAVTFAGAVTVFSHTLVSNSPKPIAGLAQDQEAIGGEGETADRFGTALAMVPYRPSGATSTTESLLAVGVPGEDLLTTVDAGAVHFFRLTSTTATQTAWVDQNADGMEGEAEVGDFFGQQLAAVNSSPNTTSTATTTRVAIGAPGEEWQQEDLEKGGVQITPFVGPPGADDHWVDPGYGVGDVAGPHMYTGLSLGSTASLLYVGVPYGEPGARAVHGFSWHVANGGAPEVSYKPGTGGIPAGGKAFGAVVK</sequence>
<dbReference type="RefSeq" id="WP_311709986.1">
    <property type="nucleotide sequence ID" value="NZ_JAVRFB010000008.1"/>
</dbReference>
<dbReference type="EMBL" id="JAVRFB010000008">
    <property type="protein sequence ID" value="MDT0402660.1"/>
    <property type="molecule type" value="Genomic_DNA"/>
</dbReference>
<evidence type="ECO:0000256" key="1">
    <source>
        <dbReference type="ARBA" id="ARBA00022729"/>
    </source>
</evidence>
<proteinExistence type="predicted"/>
<organism evidence="4 5">
    <name type="scientific">Streptomyces edwardsiae</name>
    <dbReference type="NCBI Taxonomy" id="3075527"/>
    <lineage>
        <taxon>Bacteria</taxon>
        <taxon>Bacillati</taxon>
        <taxon>Actinomycetota</taxon>
        <taxon>Actinomycetes</taxon>
        <taxon>Kitasatosporales</taxon>
        <taxon>Streptomycetaceae</taxon>
        <taxon>Streptomyces</taxon>
    </lineage>
</organism>
<gene>
    <name evidence="4" type="ORF">RM528_12425</name>
</gene>
<evidence type="ECO:0000256" key="2">
    <source>
        <dbReference type="ARBA" id="ARBA00022737"/>
    </source>
</evidence>
<dbReference type="Pfam" id="PF01839">
    <property type="entry name" value="FG-GAP"/>
    <property type="match status" value="1"/>
</dbReference>
<accession>A0ABU2QI16</accession>
<protein>
    <submittedName>
        <fullName evidence="4">VCBS repeat-containing protein</fullName>
    </submittedName>
</protein>
<keyword evidence="1" id="KW-0732">Signal</keyword>
<keyword evidence="3" id="KW-0325">Glycoprotein</keyword>
<dbReference type="PANTHER" id="PTHR36220:SF1">
    <property type="entry name" value="GAMMA TUBULIN COMPLEX COMPONENT C-TERMINAL DOMAIN-CONTAINING PROTEIN"/>
    <property type="match status" value="1"/>
</dbReference>
<dbReference type="PANTHER" id="PTHR36220">
    <property type="entry name" value="UNNAMED PRODUCT"/>
    <property type="match status" value="1"/>
</dbReference>
<comment type="caution">
    <text evidence="4">The sequence shown here is derived from an EMBL/GenBank/DDBJ whole genome shotgun (WGS) entry which is preliminary data.</text>
</comment>
<dbReference type="InterPro" id="IPR013519">
    <property type="entry name" value="Int_alpha_beta-p"/>
</dbReference>
<evidence type="ECO:0000313" key="4">
    <source>
        <dbReference type="EMBL" id="MDT0402660.1"/>
    </source>
</evidence>
<dbReference type="SMART" id="SM00191">
    <property type="entry name" value="Int_alpha"/>
    <property type="match status" value="3"/>
</dbReference>
<dbReference type="Gene3D" id="2.130.10.130">
    <property type="entry name" value="Integrin alpha, N-terminal"/>
    <property type="match status" value="1"/>
</dbReference>
<name>A0ABU2QI16_9ACTN</name>